<feature type="domain" description="Metallo-beta-lactamase" evidence="6">
    <location>
        <begin position="42"/>
        <end position="256"/>
    </location>
</feature>
<protein>
    <recommendedName>
        <fullName evidence="6">Metallo-beta-lactamase domain-containing protein</fullName>
    </recommendedName>
</protein>
<evidence type="ECO:0000256" key="5">
    <source>
        <dbReference type="ARBA" id="ARBA00022833"/>
    </source>
</evidence>
<organism evidence="7 8">
    <name type="scientific">Brevundimonas terrae</name>
    <dbReference type="NCBI Taxonomy" id="363631"/>
    <lineage>
        <taxon>Bacteria</taxon>
        <taxon>Pseudomonadati</taxon>
        <taxon>Pseudomonadota</taxon>
        <taxon>Alphaproteobacteria</taxon>
        <taxon>Caulobacterales</taxon>
        <taxon>Caulobacteraceae</taxon>
        <taxon>Brevundimonas</taxon>
    </lineage>
</organism>
<dbReference type="SMART" id="SM00849">
    <property type="entry name" value="Lactamase_B"/>
    <property type="match status" value="1"/>
</dbReference>
<keyword evidence="4" id="KW-0378">Hydrolase</keyword>
<evidence type="ECO:0000256" key="4">
    <source>
        <dbReference type="ARBA" id="ARBA00022801"/>
    </source>
</evidence>
<dbReference type="InterPro" id="IPR036866">
    <property type="entry name" value="RibonucZ/Hydroxyglut_hydro"/>
</dbReference>
<dbReference type="EMBL" id="BAAAEJ010000003">
    <property type="protein sequence ID" value="GAA0384683.1"/>
    <property type="molecule type" value="Genomic_DNA"/>
</dbReference>
<evidence type="ECO:0000313" key="7">
    <source>
        <dbReference type="EMBL" id="GAA0384683.1"/>
    </source>
</evidence>
<comment type="cofactor">
    <cofactor evidence="1">
        <name>Zn(2+)</name>
        <dbReference type="ChEBI" id="CHEBI:29105"/>
    </cofactor>
</comment>
<evidence type="ECO:0000256" key="2">
    <source>
        <dbReference type="ARBA" id="ARBA00007749"/>
    </source>
</evidence>
<comment type="caution">
    <text evidence="7">The sequence shown here is derived from an EMBL/GenBank/DDBJ whole genome shotgun (WGS) entry which is preliminary data.</text>
</comment>
<accession>A0ABN0Y667</accession>
<evidence type="ECO:0000256" key="3">
    <source>
        <dbReference type="ARBA" id="ARBA00022723"/>
    </source>
</evidence>
<evidence type="ECO:0000313" key="8">
    <source>
        <dbReference type="Proteomes" id="UP001500791"/>
    </source>
</evidence>
<dbReference type="PANTHER" id="PTHR42978">
    <property type="entry name" value="QUORUM-QUENCHING LACTONASE YTNP-RELATED-RELATED"/>
    <property type="match status" value="1"/>
</dbReference>
<dbReference type="InterPro" id="IPR001279">
    <property type="entry name" value="Metallo-B-lactamas"/>
</dbReference>
<sequence>MRPGIVTFERVRFAQWTGGRGTFIDRKDARTAAIPKGNEEAVIYAYVVDHPRFGRVMIDSGVSADLGERLNGLMRRAVSDLEIRIERTTAQWLAGQTPPRAVFLTHLHFDHVGGLLDLPATTPVYVGQGEVQERSRVNLLLGHPADAALQGYGPLREWQFQPDPDGRFAGVLDIFGDGSVWAISVPGHSAGSTAYLINAVDGPKLVLGDAVSTRLGWEQQMPQPVANDARDDAEASAERLRRFAADHPAVNVFLGHQSRTGQAEAL</sequence>
<keyword evidence="3" id="KW-0479">Metal-binding</keyword>
<dbReference type="PANTHER" id="PTHR42978:SF2">
    <property type="entry name" value="102 KBASES UNSTABLE REGION: FROM 1 TO 119443"/>
    <property type="match status" value="1"/>
</dbReference>
<dbReference type="Gene3D" id="3.60.15.10">
    <property type="entry name" value="Ribonuclease Z/Hydroxyacylglutathione hydrolase-like"/>
    <property type="match status" value="1"/>
</dbReference>
<evidence type="ECO:0000259" key="6">
    <source>
        <dbReference type="SMART" id="SM00849"/>
    </source>
</evidence>
<comment type="similarity">
    <text evidence="2">Belongs to the metallo-beta-lactamase superfamily.</text>
</comment>
<dbReference type="SUPFAM" id="SSF56281">
    <property type="entry name" value="Metallo-hydrolase/oxidoreductase"/>
    <property type="match status" value="1"/>
</dbReference>
<dbReference type="Proteomes" id="UP001500791">
    <property type="component" value="Unassembled WGS sequence"/>
</dbReference>
<dbReference type="Pfam" id="PF00753">
    <property type="entry name" value="Lactamase_B"/>
    <property type="match status" value="1"/>
</dbReference>
<keyword evidence="8" id="KW-1185">Reference proteome</keyword>
<name>A0ABN0Y667_9CAUL</name>
<gene>
    <name evidence="7" type="ORF">GCM10009093_09520</name>
</gene>
<dbReference type="InterPro" id="IPR051013">
    <property type="entry name" value="MBL_superfamily_lactonases"/>
</dbReference>
<keyword evidence="5" id="KW-0862">Zinc</keyword>
<proteinExistence type="inferred from homology"/>
<evidence type="ECO:0000256" key="1">
    <source>
        <dbReference type="ARBA" id="ARBA00001947"/>
    </source>
</evidence>
<reference evidence="7 8" key="1">
    <citation type="journal article" date="2019" name="Int. J. Syst. Evol. Microbiol.">
        <title>The Global Catalogue of Microorganisms (GCM) 10K type strain sequencing project: providing services to taxonomists for standard genome sequencing and annotation.</title>
        <authorList>
            <consortium name="The Broad Institute Genomics Platform"/>
            <consortium name="The Broad Institute Genome Sequencing Center for Infectious Disease"/>
            <person name="Wu L."/>
            <person name="Ma J."/>
        </authorList>
    </citation>
    <scope>NUCLEOTIDE SEQUENCE [LARGE SCALE GENOMIC DNA]</scope>
    <source>
        <strain evidence="7 8">JCM 13476</strain>
    </source>
</reference>